<dbReference type="AlphaFoldDB" id="A0A931D633"/>
<organism evidence="4 5">
    <name type="scientific">Zhihengliuella flava</name>
    <dbReference type="NCBI Taxonomy" id="1285193"/>
    <lineage>
        <taxon>Bacteria</taxon>
        <taxon>Bacillati</taxon>
        <taxon>Actinomycetota</taxon>
        <taxon>Actinomycetes</taxon>
        <taxon>Micrococcales</taxon>
        <taxon>Micrococcaceae</taxon>
        <taxon>Zhihengliuella</taxon>
    </lineage>
</organism>
<gene>
    <name evidence="4" type="ORF">IW252_001876</name>
</gene>
<dbReference type="Proteomes" id="UP000625033">
    <property type="component" value="Unassembled WGS sequence"/>
</dbReference>
<evidence type="ECO:0000313" key="5">
    <source>
        <dbReference type="Proteomes" id="UP000625033"/>
    </source>
</evidence>
<evidence type="ECO:0000313" key="4">
    <source>
        <dbReference type="EMBL" id="MBG6085109.1"/>
    </source>
</evidence>
<dbReference type="PANTHER" id="PTHR35841:SF1">
    <property type="entry name" value="PHOSPHONATES-BINDING PERIPLASMIC PROTEIN"/>
    <property type="match status" value="1"/>
</dbReference>
<dbReference type="EMBL" id="JADOTZ010000001">
    <property type="protein sequence ID" value="MBG6085109.1"/>
    <property type="molecule type" value="Genomic_DNA"/>
</dbReference>
<evidence type="ECO:0000256" key="1">
    <source>
        <dbReference type="ARBA" id="ARBA00007162"/>
    </source>
</evidence>
<dbReference type="CDD" id="cd01071">
    <property type="entry name" value="PBP2_PhnD_like"/>
    <property type="match status" value="1"/>
</dbReference>
<comment type="caution">
    <text evidence="4">The sequence shown here is derived from an EMBL/GenBank/DDBJ whole genome shotgun (WGS) entry which is preliminary data.</text>
</comment>
<evidence type="ECO:0000256" key="2">
    <source>
        <dbReference type="ARBA" id="ARBA00022729"/>
    </source>
</evidence>
<comment type="similarity">
    <text evidence="1">Belongs to the phosphate/phosphite/phosphonate binding protein family.</text>
</comment>
<evidence type="ECO:0000256" key="3">
    <source>
        <dbReference type="SAM" id="SignalP"/>
    </source>
</evidence>
<dbReference type="SUPFAM" id="SSF53850">
    <property type="entry name" value="Periplasmic binding protein-like II"/>
    <property type="match status" value="1"/>
</dbReference>
<proteinExistence type="inferred from homology"/>
<feature type="chain" id="PRO_5039036436" evidence="3">
    <location>
        <begin position="27"/>
        <end position="296"/>
    </location>
</feature>
<dbReference type="InterPro" id="IPR005770">
    <property type="entry name" value="PhnD"/>
</dbReference>
<keyword evidence="5" id="KW-1185">Reference proteome</keyword>
<dbReference type="RefSeq" id="WP_196836331.1">
    <property type="nucleotide sequence ID" value="NZ_JADOTZ010000001.1"/>
</dbReference>
<dbReference type="Pfam" id="PF12974">
    <property type="entry name" value="Phosphonate-bd"/>
    <property type="match status" value="1"/>
</dbReference>
<protein>
    <submittedName>
        <fullName evidence="4">Phosphonate transport system substrate-binding protein</fullName>
    </submittedName>
</protein>
<sequence length="296" mass="30727">MSPLTPRRLAAGVTLAAAALSLTACGGSTEAAQNPAEEPIVFAMPPGTDDPNILKEFELLQDMIGEATERPVQEEMPADYLGVVEALRQDHVDVAILSPFATSLAIKNGSVDPLVVWKASDDPASTCYSLKESGIDTVEDVAGTQVAFVDPGSTTGYFMPAALLSKAGLTDGEDYESTFAGGHDSALLAVANGSVDVACSSIMDMLGEAGTVNPDDFQAIGQTDPIPVGIAVVVSPNLDEATRTALLEHLPEAITGNPDLTSLGGNDEYILEPGLEPFQPLLDAADAVGLNLEDMR</sequence>
<accession>A0A931D633</accession>
<dbReference type="PANTHER" id="PTHR35841">
    <property type="entry name" value="PHOSPHONATES-BINDING PERIPLASMIC PROTEIN"/>
    <property type="match status" value="1"/>
</dbReference>
<dbReference type="GO" id="GO:0055085">
    <property type="term" value="P:transmembrane transport"/>
    <property type="evidence" value="ECO:0007669"/>
    <property type="project" value="InterPro"/>
</dbReference>
<keyword evidence="2 3" id="KW-0732">Signal</keyword>
<dbReference type="NCBIfam" id="TIGR01098">
    <property type="entry name" value="3A0109s03R"/>
    <property type="match status" value="1"/>
</dbReference>
<reference evidence="4" key="1">
    <citation type="submission" date="2020-11" db="EMBL/GenBank/DDBJ databases">
        <title>Sequencing the genomes of 1000 actinobacteria strains.</title>
        <authorList>
            <person name="Klenk H.-P."/>
        </authorList>
    </citation>
    <scope>NUCLEOTIDE SEQUENCE</scope>
    <source>
        <strain evidence="4">DSM 26152</strain>
    </source>
</reference>
<dbReference type="GO" id="GO:0043190">
    <property type="term" value="C:ATP-binding cassette (ABC) transporter complex"/>
    <property type="evidence" value="ECO:0007669"/>
    <property type="project" value="InterPro"/>
</dbReference>
<feature type="signal peptide" evidence="3">
    <location>
        <begin position="1"/>
        <end position="26"/>
    </location>
</feature>
<dbReference type="PROSITE" id="PS51257">
    <property type="entry name" value="PROKAR_LIPOPROTEIN"/>
    <property type="match status" value="1"/>
</dbReference>
<dbReference type="Gene3D" id="3.40.190.10">
    <property type="entry name" value="Periplasmic binding protein-like II"/>
    <property type="match status" value="2"/>
</dbReference>
<name>A0A931D633_9MICC</name>